<name>A0A1M6R425_9PROT</name>
<feature type="compositionally biased region" description="Basic residues" evidence="4">
    <location>
        <begin position="247"/>
        <end position="257"/>
    </location>
</feature>
<dbReference type="InterPro" id="IPR036388">
    <property type="entry name" value="WH-like_DNA-bd_sf"/>
</dbReference>
<dbReference type="Pfam" id="PF07729">
    <property type="entry name" value="FCD"/>
    <property type="match status" value="1"/>
</dbReference>
<dbReference type="SUPFAM" id="SSF48008">
    <property type="entry name" value="GntR ligand-binding domain-like"/>
    <property type="match status" value="1"/>
</dbReference>
<dbReference type="CDD" id="cd07377">
    <property type="entry name" value="WHTH_GntR"/>
    <property type="match status" value="1"/>
</dbReference>
<evidence type="ECO:0000259" key="5">
    <source>
        <dbReference type="PROSITE" id="PS50949"/>
    </source>
</evidence>
<reference evidence="6 7" key="1">
    <citation type="submission" date="2016-11" db="EMBL/GenBank/DDBJ databases">
        <authorList>
            <person name="Jaros S."/>
            <person name="Januszkiewicz K."/>
            <person name="Wedrychowicz H."/>
        </authorList>
    </citation>
    <scope>NUCLEOTIDE SEQUENCE [LARGE SCALE GENOMIC DNA]</scope>
    <source>
        <strain evidence="6 7">DSM 14916</strain>
    </source>
</reference>
<evidence type="ECO:0000313" key="7">
    <source>
        <dbReference type="Proteomes" id="UP000184387"/>
    </source>
</evidence>
<dbReference type="Gene3D" id="1.20.120.530">
    <property type="entry name" value="GntR ligand-binding domain-like"/>
    <property type="match status" value="1"/>
</dbReference>
<dbReference type="InterPro" id="IPR000524">
    <property type="entry name" value="Tscrpt_reg_HTH_GntR"/>
</dbReference>
<keyword evidence="2 6" id="KW-0238">DNA-binding</keyword>
<dbReference type="PRINTS" id="PR00035">
    <property type="entry name" value="HTHGNTR"/>
</dbReference>
<keyword evidence="7" id="KW-1185">Reference proteome</keyword>
<dbReference type="Gene3D" id="1.10.10.10">
    <property type="entry name" value="Winged helix-like DNA-binding domain superfamily/Winged helix DNA-binding domain"/>
    <property type="match status" value="1"/>
</dbReference>
<dbReference type="InterPro" id="IPR008920">
    <property type="entry name" value="TF_FadR/GntR_C"/>
</dbReference>
<dbReference type="Pfam" id="PF00392">
    <property type="entry name" value="GntR"/>
    <property type="match status" value="1"/>
</dbReference>
<dbReference type="GO" id="GO:0003700">
    <property type="term" value="F:DNA-binding transcription factor activity"/>
    <property type="evidence" value="ECO:0007669"/>
    <property type="project" value="InterPro"/>
</dbReference>
<keyword evidence="3" id="KW-0804">Transcription</keyword>
<proteinExistence type="predicted"/>
<evidence type="ECO:0000256" key="3">
    <source>
        <dbReference type="ARBA" id="ARBA00023163"/>
    </source>
</evidence>
<gene>
    <name evidence="6" type="ORF">SAMN02745194_04589</name>
</gene>
<sequence>MPARPALTVKPGFVPVRTQRAFEVICDQIRRELAQKTLKVGDKLPPERELAAQFQVSRGALREALRSLEVAGIIYNVKGAKGGAFVQAADSERVTQAMQDYIHLDSVSLDELTEARIALQEVIVRLACARATEAHLVDLERIVEETRVAGDLETRLRCAEEYYAVLARATMNRIFGVVMKSLSSILQSFLKDPDHELLQESLFQSRLRLVRLLREKDCEGAVEEMRQHLERIHRHIQRGNAAGTRRPPGRRSAKRPA</sequence>
<dbReference type="RefSeq" id="WP_073139416.1">
    <property type="nucleotide sequence ID" value="NZ_FQZF01000040.1"/>
</dbReference>
<dbReference type="PROSITE" id="PS50949">
    <property type="entry name" value="HTH_GNTR"/>
    <property type="match status" value="1"/>
</dbReference>
<dbReference type="SMART" id="SM00345">
    <property type="entry name" value="HTH_GNTR"/>
    <property type="match status" value="1"/>
</dbReference>
<evidence type="ECO:0000313" key="6">
    <source>
        <dbReference type="EMBL" id="SHK27202.1"/>
    </source>
</evidence>
<dbReference type="GO" id="GO:0003677">
    <property type="term" value="F:DNA binding"/>
    <property type="evidence" value="ECO:0007669"/>
    <property type="project" value="UniProtKB-KW"/>
</dbReference>
<dbReference type="PANTHER" id="PTHR43537:SF5">
    <property type="entry name" value="UXU OPERON TRANSCRIPTIONAL REGULATOR"/>
    <property type="match status" value="1"/>
</dbReference>
<dbReference type="AlphaFoldDB" id="A0A1M6R425"/>
<dbReference type="PANTHER" id="PTHR43537">
    <property type="entry name" value="TRANSCRIPTIONAL REGULATOR, GNTR FAMILY"/>
    <property type="match status" value="1"/>
</dbReference>
<dbReference type="STRING" id="198092.SAMN02745194_04589"/>
<protein>
    <submittedName>
        <fullName evidence="6">DNA-binding transcriptional regulator, FadR family</fullName>
    </submittedName>
</protein>
<evidence type="ECO:0000256" key="4">
    <source>
        <dbReference type="SAM" id="MobiDB-lite"/>
    </source>
</evidence>
<dbReference type="InterPro" id="IPR011711">
    <property type="entry name" value="GntR_C"/>
</dbReference>
<dbReference type="Proteomes" id="UP000184387">
    <property type="component" value="Unassembled WGS sequence"/>
</dbReference>
<keyword evidence="1" id="KW-0805">Transcription regulation</keyword>
<organism evidence="6 7">
    <name type="scientific">Muricoccus roseus</name>
    <dbReference type="NCBI Taxonomy" id="198092"/>
    <lineage>
        <taxon>Bacteria</taxon>
        <taxon>Pseudomonadati</taxon>
        <taxon>Pseudomonadota</taxon>
        <taxon>Alphaproteobacteria</taxon>
        <taxon>Acetobacterales</taxon>
        <taxon>Roseomonadaceae</taxon>
        <taxon>Muricoccus</taxon>
    </lineage>
</organism>
<dbReference type="EMBL" id="FQZF01000040">
    <property type="protein sequence ID" value="SHK27202.1"/>
    <property type="molecule type" value="Genomic_DNA"/>
</dbReference>
<accession>A0A1M6R425</accession>
<dbReference type="SMART" id="SM00895">
    <property type="entry name" value="FCD"/>
    <property type="match status" value="1"/>
</dbReference>
<dbReference type="SUPFAM" id="SSF46785">
    <property type="entry name" value="Winged helix' DNA-binding domain"/>
    <property type="match status" value="1"/>
</dbReference>
<evidence type="ECO:0000256" key="1">
    <source>
        <dbReference type="ARBA" id="ARBA00023015"/>
    </source>
</evidence>
<evidence type="ECO:0000256" key="2">
    <source>
        <dbReference type="ARBA" id="ARBA00023125"/>
    </source>
</evidence>
<dbReference type="InterPro" id="IPR036390">
    <property type="entry name" value="WH_DNA-bd_sf"/>
</dbReference>
<feature type="region of interest" description="Disordered" evidence="4">
    <location>
        <begin position="235"/>
        <end position="257"/>
    </location>
</feature>
<feature type="domain" description="HTH gntR-type" evidence="5">
    <location>
        <begin position="19"/>
        <end position="89"/>
    </location>
</feature>